<keyword evidence="1" id="KW-0805">Transcription regulation</keyword>
<dbReference type="Gene3D" id="1.10.10.10">
    <property type="entry name" value="Winged helix-like DNA-binding domain superfamily/Winged helix DNA-binding domain"/>
    <property type="match status" value="1"/>
</dbReference>
<accession>A0A917SQX3</accession>
<evidence type="ECO:0000256" key="2">
    <source>
        <dbReference type="ARBA" id="ARBA00023125"/>
    </source>
</evidence>
<feature type="region of interest" description="Disordered" evidence="4">
    <location>
        <begin position="1"/>
        <end position="23"/>
    </location>
</feature>
<evidence type="ECO:0000313" key="6">
    <source>
        <dbReference type="EMBL" id="GGL93033.1"/>
    </source>
</evidence>
<dbReference type="Proteomes" id="UP000655208">
    <property type="component" value="Unassembled WGS sequence"/>
</dbReference>
<dbReference type="GO" id="GO:0006950">
    <property type="term" value="P:response to stress"/>
    <property type="evidence" value="ECO:0007669"/>
    <property type="project" value="TreeGrafter"/>
</dbReference>
<reference evidence="6" key="1">
    <citation type="journal article" date="2014" name="Int. J. Syst. Evol. Microbiol.">
        <title>Complete genome sequence of Corynebacterium casei LMG S-19264T (=DSM 44701T), isolated from a smear-ripened cheese.</title>
        <authorList>
            <consortium name="US DOE Joint Genome Institute (JGI-PGF)"/>
            <person name="Walter F."/>
            <person name="Albersmeier A."/>
            <person name="Kalinowski J."/>
            <person name="Ruckert C."/>
        </authorList>
    </citation>
    <scope>NUCLEOTIDE SEQUENCE</scope>
    <source>
        <strain evidence="6">CGMCC 4.7308</strain>
    </source>
</reference>
<dbReference type="EMBL" id="BMNA01000002">
    <property type="protein sequence ID" value="GGL93033.1"/>
    <property type="molecule type" value="Genomic_DNA"/>
</dbReference>
<evidence type="ECO:0000259" key="5">
    <source>
        <dbReference type="PROSITE" id="PS50995"/>
    </source>
</evidence>
<dbReference type="InterPro" id="IPR000835">
    <property type="entry name" value="HTH_MarR-typ"/>
</dbReference>
<reference evidence="6" key="2">
    <citation type="submission" date="2020-09" db="EMBL/GenBank/DDBJ databases">
        <authorList>
            <person name="Sun Q."/>
            <person name="Zhou Y."/>
        </authorList>
    </citation>
    <scope>NUCLEOTIDE SEQUENCE</scope>
    <source>
        <strain evidence="6">CGMCC 4.7308</strain>
    </source>
</reference>
<dbReference type="GO" id="GO:0003700">
    <property type="term" value="F:DNA-binding transcription factor activity"/>
    <property type="evidence" value="ECO:0007669"/>
    <property type="project" value="InterPro"/>
</dbReference>
<dbReference type="InterPro" id="IPR023187">
    <property type="entry name" value="Tscrpt_reg_MarR-type_CS"/>
</dbReference>
<dbReference type="GO" id="GO:0003677">
    <property type="term" value="F:DNA binding"/>
    <property type="evidence" value="ECO:0007669"/>
    <property type="project" value="UniProtKB-KW"/>
</dbReference>
<evidence type="ECO:0000313" key="7">
    <source>
        <dbReference type="Proteomes" id="UP000655208"/>
    </source>
</evidence>
<proteinExistence type="predicted"/>
<dbReference type="InterPro" id="IPR036390">
    <property type="entry name" value="WH_DNA-bd_sf"/>
</dbReference>
<dbReference type="PROSITE" id="PS01117">
    <property type="entry name" value="HTH_MARR_1"/>
    <property type="match status" value="1"/>
</dbReference>
<dbReference type="PROSITE" id="PS50995">
    <property type="entry name" value="HTH_MARR_2"/>
    <property type="match status" value="1"/>
</dbReference>
<gene>
    <name evidence="6" type="ORF">GCM10011594_11010</name>
</gene>
<dbReference type="PRINTS" id="PR00598">
    <property type="entry name" value="HTHMARR"/>
</dbReference>
<sequence>MVPQPATVQRTVRDTLRDDRTAPEPVAADQVDAVLAASRVLVAVSARSLSVAEDRVTVGQFRVMVIVESRGPIGVNALAEAMGVHPSNATRGCDRLVAAGLLDRRENREDRRQLVLALTAAGRALLHEVMSVRRAAVAETLLRMPANERARVACALAAFAAAGGEPDPADLWRVGWTTATVDDAT</sequence>
<feature type="compositionally biased region" description="Basic and acidic residues" evidence="4">
    <location>
        <begin position="11"/>
        <end position="22"/>
    </location>
</feature>
<dbReference type="InterPro" id="IPR039422">
    <property type="entry name" value="MarR/SlyA-like"/>
</dbReference>
<dbReference type="PANTHER" id="PTHR33164:SF94">
    <property type="entry name" value="TRANSCRIPTIONAL REGULATORY PROTEIN-RELATED"/>
    <property type="match status" value="1"/>
</dbReference>
<keyword evidence="3" id="KW-0804">Transcription</keyword>
<dbReference type="InterPro" id="IPR036388">
    <property type="entry name" value="WH-like_DNA-bd_sf"/>
</dbReference>
<name>A0A917SQX3_9ACTN</name>
<dbReference type="SUPFAM" id="SSF46785">
    <property type="entry name" value="Winged helix' DNA-binding domain"/>
    <property type="match status" value="1"/>
</dbReference>
<dbReference type="SMART" id="SM00347">
    <property type="entry name" value="HTH_MARR"/>
    <property type="match status" value="1"/>
</dbReference>
<organism evidence="6 7">
    <name type="scientific">Nakamurella endophytica</name>
    <dbReference type="NCBI Taxonomy" id="1748367"/>
    <lineage>
        <taxon>Bacteria</taxon>
        <taxon>Bacillati</taxon>
        <taxon>Actinomycetota</taxon>
        <taxon>Actinomycetes</taxon>
        <taxon>Nakamurellales</taxon>
        <taxon>Nakamurellaceae</taxon>
        <taxon>Nakamurella</taxon>
    </lineage>
</organism>
<keyword evidence="2" id="KW-0238">DNA-binding</keyword>
<dbReference type="PANTHER" id="PTHR33164">
    <property type="entry name" value="TRANSCRIPTIONAL REGULATOR, MARR FAMILY"/>
    <property type="match status" value="1"/>
</dbReference>
<protein>
    <recommendedName>
        <fullName evidence="5">HTH marR-type domain-containing protein</fullName>
    </recommendedName>
</protein>
<feature type="domain" description="HTH marR-type" evidence="5">
    <location>
        <begin position="27"/>
        <end position="161"/>
    </location>
</feature>
<keyword evidence="7" id="KW-1185">Reference proteome</keyword>
<evidence type="ECO:0000256" key="1">
    <source>
        <dbReference type="ARBA" id="ARBA00023015"/>
    </source>
</evidence>
<comment type="caution">
    <text evidence="6">The sequence shown here is derived from an EMBL/GenBank/DDBJ whole genome shotgun (WGS) entry which is preliminary data.</text>
</comment>
<evidence type="ECO:0000256" key="3">
    <source>
        <dbReference type="ARBA" id="ARBA00023163"/>
    </source>
</evidence>
<dbReference type="Pfam" id="PF01047">
    <property type="entry name" value="MarR"/>
    <property type="match status" value="1"/>
</dbReference>
<evidence type="ECO:0000256" key="4">
    <source>
        <dbReference type="SAM" id="MobiDB-lite"/>
    </source>
</evidence>
<dbReference type="AlphaFoldDB" id="A0A917SQX3"/>